<dbReference type="InterPro" id="IPR025944">
    <property type="entry name" value="Sigma_54_int_dom_CS"/>
</dbReference>
<protein>
    <recommendedName>
        <fullName evidence="3">Nif-specific regulatory protein</fullName>
    </recommendedName>
</protein>
<dbReference type="InterPro" id="IPR003593">
    <property type="entry name" value="AAA+_ATPase"/>
</dbReference>
<dbReference type="InterPro" id="IPR027417">
    <property type="entry name" value="P-loop_NTPase"/>
</dbReference>
<dbReference type="PROSITE" id="PS00675">
    <property type="entry name" value="SIGMA54_INTERACT_1"/>
    <property type="match status" value="1"/>
</dbReference>
<dbReference type="Gene3D" id="1.10.8.60">
    <property type="match status" value="1"/>
</dbReference>
<evidence type="ECO:0000256" key="6">
    <source>
        <dbReference type="ARBA" id="ARBA00023012"/>
    </source>
</evidence>
<evidence type="ECO:0000313" key="12">
    <source>
        <dbReference type="EMBL" id="SDG05904.1"/>
    </source>
</evidence>
<dbReference type="PROSITE" id="PS50045">
    <property type="entry name" value="SIGMA54_INTERACT_4"/>
    <property type="match status" value="1"/>
</dbReference>
<evidence type="ECO:0000256" key="10">
    <source>
        <dbReference type="ARBA" id="ARBA00023163"/>
    </source>
</evidence>
<dbReference type="GO" id="GO:0005524">
    <property type="term" value="F:ATP binding"/>
    <property type="evidence" value="ECO:0007669"/>
    <property type="project" value="UniProtKB-KW"/>
</dbReference>
<name>A0A1G7R5B6_9RHOB</name>
<dbReference type="PANTHER" id="PTHR32071">
    <property type="entry name" value="TRANSCRIPTIONAL REGULATORY PROTEIN"/>
    <property type="match status" value="1"/>
</dbReference>
<dbReference type="InterPro" id="IPR029016">
    <property type="entry name" value="GAF-like_dom_sf"/>
</dbReference>
<dbReference type="PROSITE" id="PS00676">
    <property type="entry name" value="SIGMA54_INTERACT_2"/>
    <property type="match status" value="1"/>
</dbReference>
<organism evidence="12 13">
    <name type="scientific">Celeribacter baekdonensis</name>
    <dbReference type="NCBI Taxonomy" id="875171"/>
    <lineage>
        <taxon>Bacteria</taxon>
        <taxon>Pseudomonadati</taxon>
        <taxon>Pseudomonadota</taxon>
        <taxon>Alphaproteobacteria</taxon>
        <taxon>Rhodobacterales</taxon>
        <taxon>Roseobacteraceae</taxon>
        <taxon>Celeribacter</taxon>
    </lineage>
</organism>
<dbReference type="Gene3D" id="3.40.50.300">
    <property type="entry name" value="P-loop containing nucleotide triphosphate hydrolases"/>
    <property type="match status" value="1"/>
</dbReference>
<dbReference type="PANTHER" id="PTHR32071:SF57">
    <property type="entry name" value="C4-DICARBOXYLATE TRANSPORT TRANSCRIPTIONAL REGULATORY PROTEIN DCTD"/>
    <property type="match status" value="1"/>
</dbReference>
<dbReference type="Pfam" id="PF01590">
    <property type="entry name" value="GAF"/>
    <property type="match status" value="1"/>
</dbReference>
<evidence type="ECO:0000256" key="1">
    <source>
        <dbReference type="ARBA" id="ARBA00002167"/>
    </source>
</evidence>
<dbReference type="InterPro" id="IPR058031">
    <property type="entry name" value="AAA_lid_NorR"/>
</dbReference>
<feature type="domain" description="Sigma-54 factor interaction" evidence="11">
    <location>
        <begin position="347"/>
        <end position="577"/>
    </location>
</feature>
<evidence type="ECO:0000256" key="5">
    <source>
        <dbReference type="ARBA" id="ARBA00022840"/>
    </source>
</evidence>
<evidence type="ECO:0000256" key="4">
    <source>
        <dbReference type="ARBA" id="ARBA00022741"/>
    </source>
</evidence>
<dbReference type="EMBL" id="FNBL01000011">
    <property type="protein sequence ID" value="SDG05904.1"/>
    <property type="molecule type" value="Genomic_DNA"/>
</dbReference>
<dbReference type="InterPro" id="IPR002078">
    <property type="entry name" value="Sigma_54_int"/>
</dbReference>
<dbReference type="InterPro" id="IPR003018">
    <property type="entry name" value="GAF"/>
</dbReference>
<reference evidence="12 13" key="1">
    <citation type="submission" date="2016-10" db="EMBL/GenBank/DDBJ databases">
        <authorList>
            <person name="de Groot N.N."/>
        </authorList>
    </citation>
    <scope>NUCLEOTIDE SEQUENCE [LARGE SCALE GENOMIC DNA]</scope>
    <source>
        <strain evidence="12 13">DSM 27375</strain>
    </source>
</reference>
<dbReference type="GO" id="GO:0043565">
    <property type="term" value="F:sequence-specific DNA binding"/>
    <property type="evidence" value="ECO:0007669"/>
    <property type="project" value="InterPro"/>
</dbReference>
<keyword evidence="5" id="KW-0067">ATP-binding</keyword>
<proteinExistence type="predicted"/>
<evidence type="ECO:0000256" key="9">
    <source>
        <dbReference type="ARBA" id="ARBA00023159"/>
    </source>
</evidence>
<keyword evidence="6" id="KW-0902">Two-component regulatory system</keyword>
<keyword evidence="9" id="KW-0010">Activator</keyword>
<dbReference type="Proteomes" id="UP000182284">
    <property type="component" value="Unassembled WGS sequence"/>
</dbReference>
<dbReference type="SUPFAM" id="SSF46689">
    <property type="entry name" value="Homeodomain-like"/>
    <property type="match status" value="1"/>
</dbReference>
<evidence type="ECO:0000256" key="8">
    <source>
        <dbReference type="ARBA" id="ARBA00023125"/>
    </source>
</evidence>
<evidence type="ECO:0000313" key="13">
    <source>
        <dbReference type="Proteomes" id="UP000182284"/>
    </source>
</evidence>
<dbReference type="GO" id="GO:0006355">
    <property type="term" value="P:regulation of DNA-templated transcription"/>
    <property type="evidence" value="ECO:0007669"/>
    <property type="project" value="InterPro"/>
</dbReference>
<evidence type="ECO:0000256" key="7">
    <source>
        <dbReference type="ARBA" id="ARBA00023015"/>
    </source>
</evidence>
<dbReference type="SUPFAM" id="SSF52540">
    <property type="entry name" value="P-loop containing nucleoside triphosphate hydrolases"/>
    <property type="match status" value="1"/>
</dbReference>
<keyword evidence="10" id="KW-0804">Transcription</keyword>
<keyword evidence="8" id="KW-0238">DNA-binding</keyword>
<dbReference type="PROSITE" id="PS00688">
    <property type="entry name" value="SIGMA54_INTERACT_3"/>
    <property type="match status" value="1"/>
</dbReference>
<dbReference type="CDD" id="cd00009">
    <property type="entry name" value="AAA"/>
    <property type="match status" value="1"/>
</dbReference>
<gene>
    <name evidence="12" type="ORF">SAMN04488117_11127</name>
</gene>
<dbReference type="Pfam" id="PF00158">
    <property type="entry name" value="Sigma54_activat"/>
    <property type="match status" value="1"/>
</dbReference>
<evidence type="ECO:0000259" key="11">
    <source>
        <dbReference type="PROSITE" id="PS50045"/>
    </source>
</evidence>
<dbReference type="FunFam" id="3.40.50.300:FF:000006">
    <property type="entry name" value="DNA-binding transcriptional regulator NtrC"/>
    <property type="match status" value="1"/>
</dbReference>
<comment type="function">
    <text evidence="1">Required for activation of most nif operons, which are directly involved in nitrogen fixation.</text>
</comment>
<dbReference type="InterPro" id="IPR025662">
    <property type="entry name" value="Sigma_54_int_dom_ATP-bd_1"/>
</dbReference>
<dbReference type="InterPro" id="IPR009057">
    <property type="entry name" value="Homeodomain-like_sf"/>
</dbReference>
<dbReference type="OrthoDB" id="9805953at2"/>
<dbReference type="Pfam" id="PF25601">
    <property type="entry name" value="AAA_lid_14"/>
    <property type="match status" value="1"/>
</dbReference>
<dbReference type="SMART" id="SM00382">
    <property type="entry name" value="AAA"/>
    <property type="match status" value="1"/>
</dbReference>
<dbReference type="InterPro" id="IPR025943">
    <property type="entry name" value="Sigma_54_int_dom_ATP-bd_2"/>
</dbReference>
<dbReference type="Gene3D" id="3.30.450.40">
    <property type="match status" value="1"/>
</dbReference>
<dbReference type="Pfam" id="PF02954">
    <property type="entry name" value="HTH_8"/>
    <property type="match status" value="1"/>
</dbReference>
<dbReference type="InterPro" id="IPR002197">
    <property type="entry name" value="HTH_Fis"/>
</dbReference>
<keyword evidence="4" id="KW-0547">Nucleotide-binding</keyword>
<evidence type="ECO:0000256" key="3">
    <source>
        <dbReference type="ARBA" id="ARBA00015308"/>
    </source>
</evidence>
<dbReference type="PRINTS" id="PR01590">
    <property type="entry name" value="HTHFIS"/>
</dbReference>
<sequence length="668" mass="73428">MPGTALRQTFSRPENDRQIMTSWERFLQGDEPGSDALRRLIDDSWRRCQGKVDPTRDQAPVPLDGDPLYGLLETNTELVQASVSVMQSARDFLYETGTVMVLTDAAGVVLSIEGDTSLRDPAENIHLMPGASWSEASCGTNAIGTALEIGQPIQIHSSEHFCSGIKRWSCSASVIRDPISHTILGAIDISGLTDSYSRHALALAVAASGRIENRLARQEMKWRYRLLDHYLDRLNNAGSDGLIVFDRQGRAVKANDSAAALMTQLAKGRNDPALTIRDLTLPWRDGKLVPEKMPSWVDQDWIEPVHVQGHRLGSILVLPDRNALVQRSKIHDVPRPNSAPTDAFNRLIGAAPRYVAALNRARQLAKASVPVLLLGETGVGKDAFAHAFHDMGPDQKGPFMAVNCGGFSRELLTSELFGYAEGAFTGAKRGGMMGKIEAADGGTLFLDEIGEMPLDLQPHLLRVLETGEICRIGENHPRKVRFRLIAATNRDLKAEVQAGRFRMDLYYRIAVTSLALPPLRDRRSDIVPLAEYFLAQIAARYDRPVPQIGHGMRRALEQYDWPGNIRELRNALEGSLLVCDGDLLEAEHLPSEFGLPNDLTSDIPPPDHAGISPLELAERGAIMSAIRAHQGNLTSVARDLGIAKSTLYVKLERFGLKESVAILRAVQN</sequence>
<dbReference type="AlphaFoldDB" id="A0A1G7R5B6"/>
<keyword evidence="7" id="KW-0805">Transcription regulation</keyword>
<evidence type="ECO:0000256" key="2">
    <source>
        <dbReference type="ARBA" id="ARBA00011135"/>
    </source>
</evidence>
<accession>A0A1G7R5B6</accession>
<comment type="subunit">
    <text evidence="2">Interacts with sigma-54.</text>
</comment>
<dbReference type="Gene3D" id="1.10.10.60">
    <property type="entry name" value="Homeodomain-like"/>
    <property type="match status" value="1"/>
</dbReference>
<dbReference type="GO" id="GO:0000160">
    <property type="term" value="P:phosphorelay signal transduction system"/>
    <property type="evidence" value="ECO:0007669"/>
    <property type="project" value="UniProtKB-KW"/>
</dbReference>